<gene>
    <name evidence="1" type="ORF">LCGC14_1190800</name>
</gene>
<protein>
    <submittedName>
        <fullName evidence="1">Uncharacterized protein</fullName>
    </submittedName>
</protein>
<dbReference type="AlphaFoldDB" id="A0A0F9PPT4"/>
<dbReference type="EMBL" id="LAZR01006042">
    <property type="protein sequence ID" value="KKM95187.1"/>
    <property type="molecule type" value="Genomic_DNA"/>
</dbReference>
<name>A0A0F9PPT4_9ZZZZ</name>
<reference evidence="1" key="1">
    <citation type="journal article" date="2015" name="Nature">
        <title>Complex archaea that bridge the gap between prokaryotes and eukaryotes.</title>
        <authorList>
            <person name="Spang A."/>
            <person name="Saw J.H."/>
            <person name="Jorgensen S.L."/>
            <person name="Zaremba-Niedzwiedzka K."/>
            <person name="Martijn J."/>
            <person name="Lind A.E."/>
            <person name="van Eijk R."/>
            <person name="Schleper C."/>
            <person name="Guy L."/>
            <person name="Ettema T.J."/>
        </authorList>
    </citation>
    <scope>NUCLEOTIDE SEQUENCE</scope>
</reference>
<proteinExistence type="predicted"/>
<evidence type="ECO:0000313" key="1">
    <source>
        <dbReference type="EMBL" id="KKM95187.1"/>
    </source>
</evidence>
<comment type="caution">
    <text evidence="1">The sequence shown here is derived from an EMBL/GenBank/DDBJ whole genome shotgun (WGS) entry which is preliminary data.</text>
</comment>
<accession>A0A0F9PPT4</accession>
<feature type="non-terminal residue" evidence="1">
    <location>
        <position position="1"/>
    </location>
</feature>
<sequence>SRALAHEHYLFFQCSLMPIQSNALDLEDDLKTQLLALRNQSPHKVKQVREVLYGLFGIGNLFDVTDIIAAAYKKMKPF</sequence>
<organism evidence="1">
    <name type="scientific">marine sediment metagenome</name>
    <dbReference type="NCBI Taxonomy" id="412755"/>
    <lineage>
        <taxon>unclassified sequences</taxon>
        <taxon>metagenomes</taxon>
        <taxon>ecological metagenomes</taxon>
    </lineage>
</organism>